<evidence type="ECO:0000256" key="1">
    <source>
        <dbReference type="SAM" id="MobiDB-lite"/>
    </source>
</evidence>
<protein>
    <submittedName>
        <fullName evidence="2">6341_t:CDS:1</fullName>
    </submittedName>
</protein>
<dbReference type="EMBL" id="CAMKVN010008644">
    <property type="protein sequence ID" value="CAI2192715.1"/>
    <property type="molecule type" value="Genomic_DNA"/>
</dbReference>
<feature type="compositionally biased region" description="Basic and acidic residues" evidence="1">
    <location>
        <begin position="1"/>
        <end position="12"/>
    </location>
</feature>
<organism evidence="2 3">
    <name type="scientific">Funneliformis geosporum</name>
    <dbReference type="NCBI Taxonomy" id="1117311"/>
    <lineage>
        <taxon>Eukaryota</taxon>
        <taxon>Fungi</taxon>
        <taxon>Fungi incertae sedis</taxon>
        <taxon>Mucoromycota</taxon>
        <taxon>Glomeromycotina</taxon>
        <taxon>Glomeromycetes</taxon>
        <taxon>Glomerales</taxon>
        <taxon>Glomeraceae</taxon>
        <taxon>Funneliformis</taxon>
    </lineage>
</organism>
<dbReference type="Proteomes" id="UP001153678">
    <property type="component" value="Unassembled WGS sequence"/>
</dbReference>
<keyword evidence="3" id="KW-1185">Reference proteome</keyword>
<dbReference type="AlphaFoldDB" id="A0A9W4T4X2"/>
<evidence type="ECO:0000313" key="2">
    <source>
        <dbReference type="EMBL" id="CAI2192715.1"/>
    </source>
</evidence>
<feature type="compositionally biased region" description="Polar residues" evidence="1">
    <location>
        <begin position="41"/>
        <end position="55"/>
    </location>
</feature>
<feature type="compositionally biased region" description="Basic and acidic residues" evidence="1">
    <location>
        <begin position="27"/>
        <end position="40"/>
    </location>
</feature>
<feature type="region of interest" description="Disordered" evidence="1">
    <location>
        <begin position="1"/>
        <end position="70"/>
    </location>
</feature>
<name>A0A9W4T4X2_9GLOM</name>
<sequence>SFPKKSIKEKVDTLNVKSNEEIPENNTMEKRIKDLKEENKSSQGRSDLEQETPSHNARMKKCNRNEVNGNNYTRRQKFEIKMWGKLLKRKNKKN</sequence>
<reference evidence="2" key="1">
    <citation type="submission" date="2022-08" db="EMBL/GenBank/DDBJ databases">
        <authorList>
            <person name="Kallberg Y."/>
            <person name="Tangrot J."/>
            <person name="Rosling A."/>
        </authorList>
    </citation>
    <scope>NUCLEOTIDE SEQUENCE</scope>
    <source>
        <strain evidence="2">Wild A</strain>
    </source>
</reference>
<comment type="caution">
    <text evidence="2">The sequence shown here is derived from an EMBL/GenBank/DDBJ whole genome shotgun (WGS) entry which is preliminary data.</text>
</comment>
<accession>A0A9W4T4X2</accession>
<gene>
    <name evidence="2" type="ORF">FWILDA_LOCUS15716</name>
</gene>
<feature type="non-terminal residue" evidence="2">
    <location>
        <position position="1"/>
    </location>
</feature>
<proteinExistence type="predicted"/>
<evidence type="ECO:0000313" key="3">
    <source>
        <dbReference type="Proteomes" id="UP001153678"/>
    </source>
</evidence>